<dbReference type="RefSeq" id="WP_204961485.1">
    <property type="nucleotide sequence ID" value="NZ_JAFEUO010000009.1"/>
</dbReference>
<dbReference type="Proteomes" id="UP000809587">
    <property type="component" value="Unassembled WGS sequence"/>
</dbReference>
<evidence type="ECO:0000313" key="2">
    <source>
        <dbReference type="EMBL" id="MBM7086296.1"/>
    </source>
</evidence>
<reference evidence="2 3" key="1">
    <citation type="submission" date="2021-02" db="EMBL/GenBank/DDBJ databases">
        <authorList>
            <person name="Lee D.-H."/>
        </authorList>
    </citation>
    <scope>NUCLEOTIDE SEQUENCE [LARGE SCALE GENOMIC DNA]</scope>
    <source>
        <strain evidence="2 3">MMS20-R2-29</strain>
    </source>
</reference>
<proteinExistence type="predicted"/>
<feature type="compositionally biased region" description="Basic and acidic residues" evidence="1">
    <location>
        <begin position="22"/>
        <end position="33"/>
    </location>
</feature>
<accession>A0ABS2JKX1</accession>
<sequence length="93" mass="9978">MTGRDLRGGRYPQGARPGHGPGRPDRPAGDRADLTVRADATPEEIVAVLVAVQTLAAPPADRPPQRVRAARVAVLRRSLPVDRSATAWRRGAR</sequence>
<feature type="region of interest" description="Disordered" evidence="1">
    <location>
        <begin position="1"/>
        <end position="33"/>
    </location>
</feature>
<evidence type="ECO:0008006" key="4">
    <source>
        <dbReference type="Google" id="ProtNLM"/>
    </source>
</evidence>
<evidence type="ECO:0000313" key="3">
    <source>
        <dbReference type="Proteomes" id="UP000809587"/>
    </source>
</evidence>
<organism evidence="2 3">
    <name type="scientific">Micromonospora humidisoli</name>
    <dbReference type="NCBI Taxonomy" id="2807622"/>
    <lineage>
        <taxon>Bacteria</taxon>
        <taxon>Bacillati</taxon>
        <taxon>Actinomycetota</taxon>
        <taxon>Actinomycetes</taxon>
        <taxon>Micromonosporales</taxon>
        <taxon>Micromonosporaceae</taxon>
        <taxon>Micromonospora</taxon>
    </lineage>
</organism>
<evidence type="ECO:0000256" key="1">
    <source>
        <dbReference type="SAM" id="MobiDB-lite"/>
    </source>
</evidence>
<dbReference type="EMBL" id="JAFEUO010000009">
    <property type="protein sequence ID" value="MBM7086296.1"/>
    <property type="molecule type" value="Genomic_DNA"/>
</dbReference>
<gene>
    <name evidence="2" type="ORF">JQN84_27590</name>
</gene>
<keyword evidence="3" id="KW-1185">Reference proteome</keyword>
<comment type="caution">
    <text evidence="2">The sequence shown here is derived from an EMBL/GenBank/DDBJ whole genome shotgun (WGS) entry which is preliminary data.</text>
</comment>
<protein>
    <recommendedName>
        <fullName evidence="4">Acyl-CoA carboxylase epsilon subunit</fullName>
    </recommendedName>
</protein>
<name>A0ABS2JKX1_9ACTN</name>